<dbReference type="PROSITE" id="PS50893">
    <property type="entry name" value="ABC_TRANSPORTER_2"/>
    <property type="match status" value="1"/>
</dbReference>
<evidence type="ECO:0000256" key="1">
    <source>
        <dbReference type="ARBA" id="ARBA00005417"/>
    </source>
</evidence>
<dbReference type="SMART" id="SM00382">
    <property type="entry name" value="AAA"/>
    <property type="match status" value="1"/>
</dbReference>
<dbReference type="SUPFAM" id="SSF54631">
    <property type="entry name" value="CBS-domain pair"/>
    <property type="match status" value="1"/>
</dbReference>
<dbReference type="NCBIfam" id="TIGR01186">
    <property type="entry name" value="proV"/>
    <property type="match status" value="1"/>
</dbReference>
<reference evidence="11 12" key="1">
    <citation type="submission" date="2021-03" db="EMBL/GenBank/DDBJ databases">
        <title>Genomic Encyclopedia of Type Strains, Phase IV (KMG-IV): sequencing the most valuable type-strain genomes for metagenomic binning, comparative biology and taxonomic classification.</title>
        <authorList>
            <person name="Goeker M."/>
        </authorList>
    </citation>
    <scope>NUCLEOTIDE SEQUENCE [LARGE SCALE GENOMIC DNA]</scope>
    <source>
        <strain evidence="11 12">DSM 24004</strain>
    </source>
</reference>
<name>A0ABS4GH67_9FIRM</name>
<comment type="catalytic activity">
    <reaction evidence="8">
        <text>a quaternary ammonium(out) + ATP + H2O = a quaternary ammonium(in) + ADP + phosphate + H(+)</text>
        <dbReference type="Rhea" id="RHEA:11036"/>
        <dbReference type="ChEBI" id="CHEBI:15377"/>
        <dbReference type="ChEBI" id="CHEBI:15378"/>
        <dbReference type="ChEBI" id="CHEBI:30616"/>
        <dbReference type="ChEBI" id="CHEBI:35267"/>
        <dbReference type="ChEBI" id="CHEBI:43474"/>
        <dbReference type="ChEBI" id="CHEBI:456216"/>
    </reaction>
</comment>
<dbReference type="InterPro" id="IPR003439">
    <property type="entry name" value="ABC_transporter-like_ATP-bd"/>
</dbReference>
<proteinExistence type="inferred from homology"/>
<dbReference type="Pfam" id="PF00571">
    <property type="entry name" value="CBS"/>
    <property type="match status" value="2"/>
</dbReference>
<gene>
    <name evidence="11" type="ORF">J2Z76_002915</name>
</gene>
<dbReference type="InterPro" id="IPR027417">
    <property type="entry name" value="P-loop_NTPase"/>
</dbReference>
<keyword evidence="6 7" id="KW-0129">CBS domain</keyword>
<keyword evidence="3 8" id="KW-0547">Nucleotide-binding</keyword>
<accession>A0ABS4GH67</accession>
<evidence type="ECO:0000313" key="11">
    <source>
        <dbReference type="EMBL" id="MBP1927043.1"/>
    </source>
</evidence>
<evidence type="ECO:0000259" key="9">
    <source>
        <dbReference type="PROSITE" id="PS50893"/>
    </source>
</evidence>
<dbReference type="PANTHER" id="PTHR43869">
    <property type="entry name" value="GLYCINE BETAINE/PROLINE BETAINE TRANSPORT SYSTEM ATP-BINDING PROTEIN PROV"/>
    <property type="match status" value="1"/>
</dbReference>
<dbReference type="Gene3D" id="3.10.580.10">
    <property type="entry name" value="CBS-domain"/>
    <property type="match status" value="1"/>
</dbReference>
<feature type="domain" description="CBS" evidence="10">
    <location>
        <begin position="312"/>
        <end position="368"/>
    </location>
</feature>
<keyword evidence="12" id="KW-1185">Reference proteome</keyword>
<dbReference type="InterPro" id="IPR003593">
    <property type="entry name" value="AAA+_ATPase"/>
</dbReference>
<dbReference type="InterPro" id="IPR046342">
    <property type="entry name" value="CBS_dom_sf"/>
</dbReference>
<dbReference type="PROSITE" id="PS51371">
    <property type="entry name" value="CBS"/>
    <property type="match status" value="1"/>
</dbReference>
<keyword evidence="8" id="KW-0997">Cell inner membrane</keyword>
<dbReference type="SUPFAM" id="SSF52540">
    <property type="entry name" value="P-loop containing nucleoside triphosphate hydrolases"/>
    <property type="match status" value="1"/>
</dbReference>
<keyword evidence="5" id="KW-0029">Amino-acid transport</keyword>
<evidence type="ECO:0000256" key="3">
    <source>
        <dbReference type="ARBA" id="ARBA00022741"/>
    </source>
</evidence>
<keyword evidence="8" id="KW-1003">Cell membrane</keyword>
<dbReference type="Proteomes" id="UP001519342">
    <property type="component" value="Unassembled WGS sequence"/>
</dbReference>
<dbReference type="PANTHER" id="PTHR43869:SF1">
    <property type="entry name" value="GLYCINE BETAINE_PROLINE BETAINE TRANSPORT SYSTEM ATP-BINDING PROTEIN PROV"/>
    <property type="match status" value="1"/>
</dbReference>
<keyword evidence="4 8" id="KW-0067">ATP-binding</keyword>
<evidence type="ECO:0000256" key="2">
    <source>
        <dbReference type="ARBA" id="ARBA00022448"/>
    </source>
</evidence>
<dbReference type="EMBL" id="JAGGKS010000009">
    <property type="protein sequence ID" value="MBP1927043.1"/>
    <property type="molecule type" value="Genomic_DNA"/>
</dbReference>
<organism evidence="11 12">
    <name type="scientific">Sedimentibacter acidaminivorans</name>
    <dbReference type="NCBI Taxonomy" id="913099"/>
    <lineage>
        <taxon>Bacteria</taxon>
        <taxon>Bacillati</taxon>
        <taxon>Bacillota</taxon>
        <taxon>Tissierellia</taxon>
        <taxon>Sedimentibacter</taxon>
    </lineage>
</organism>
<evidence type="ECO:0000256" key="7">
    <source>
        <dbReference type="PROSITE-ProRule" id="PRU00703"/>
    </source>
</evidence>
<comment type="similarity">
    <text evidence="1 8">Belongs to the ABC transporter superfamily.</text>
</comment>
<dbReference type="CDD" id="cd03294">
    <property type="entry name" value="ABC_Pro_Gly_Betaine"/>
    <property type="match status" value="1"/>
</dbReference>
<dbReference type="GO" id="GO:0005524">
    <property type="term" value="F:ATP binding"/>
    <property type="evidence" value="ECO:0007669"/>
    <property type="project" value="UniProtKB-KW"/>
</dbReference>
<feature type="domain" description="ABC transporter" evidence="9">
    <location>
        <begin position="61"/>
        <end position="297"/>
    </location>
</feature>
<dbReference type="EC" id="7.6.2.9" evidence="8"/>
<keyword evidence="8" id="KW-0472">Membrane</keyword>
<evidence type="ECO:0000256" key="4">
    <source>
        <dbReference type="ARBA" id="ARBA00022840"/>
    </source>
</evidence>
<dbReference type="InterPro" id="IPR005892">
    <property type="entry name" value="Gly-betaine_transp_ATP-bd"/>
</dbReference>
<evidence type="ECO:0000256" key="8">
    <source>
        <dbReference type="RuleBase" id="RU369116"/>
    </source>
</evidence>
<comment type="subcellular location">
    <subcellularLocation>
        <location evidence="8">Cell inner membrane</location>
        <topology evidence="8">Peripheral membrane protein</topology>
    </subcellularLocation>
</comment>
<dbReference type="InterPro" id="IPR017871">
    <property type="entry name" value="ABC_transporter-like_CS"/>
</dbReference>
<keyword evidence="2 8" id="KW-0813">Transport</keyword>
<evidence type="ECO:0000256" key="5">
    <source>
        <dbReference type="ARBA" id="ARBA00022970"/>
    </source>
</evidence>
<comment type="caution">
    <text evidence="11">The sequence shown here is derived from an EMBL/GenBank/DDBJ whole genome shotgun (WGS) entry which is preliminary data.</text>
</comment>
<dbReference type="RefSeq" id="WP_209512758.1">
    <property type="nucleotide sequence ID" value="NZ_JAGGKS010000009.1"/>
</dbReference>
<evidence type="ECO:0000259" key="10">
    <source>
        <dbReference type="PROSITE" id="PS51371"/>
    </source>
</evidence>
<dbReference type="SMART" id="SM00116">
    <property type="entry name" value="CBS"/>
    <property type="match status" value="2"/>
</dbReference>
<dbReference type="InterPro" id="IPR051921">
    <property type="entry name" value="ABC_osmolyte_uptake_ATP-bind"/>
</dbReference>
<dbReference type="PROSITE" id="PS00211">
    <property type="entry name" value="ABC_TRANSPORTER_1"/>
    <property type="match status" value="1"/>
</dbReference>
<dbReference type="Pfam" id="PF00005">
    <property type="entry name" value="ABC_tran"/>
    <property type="match status" value="1"/>
</dbReference>
<dbReference type="Gene3D" id="3.40.50.300">
    <property type="entry name" value="P-loop containing nucleotide triphosphate hydrolases"/>
    <property type="match status" value="1"/>
</dbReference>
<comment type="subunit">
    <text evidence="8">The complex is probably composed of two ATP-binding proteins, two transmembrane proteins and a solute-binding protein.</text>
</comment>
<evidence type="ECO:0000256" key="6">
    <source>
        <dbReference type="ARBA" id="ARBA00023122"/>
    </source>
</evidence>
<evidence type="ECO:0000313" key="12">
    <source>
        <dbReference type="Proteomes" id="UP001519342"/>
    </source>
</evidence>
<protein>
    <recommendedName>
        <fullName evidence="8">Quaternary amine transport ATP-binding protein</fullName>
        <ecNumber evidence="8">7.6.2.9</ecNumber>
    </recommendedName>
</protein>
<dbReference type="InterPro" id="IPR000644">
    <property type="entry name" value="CBS_dom"/>
</dbReference>
<sequence length="422" mass="47126">MENKQAKDINETNKINSLSEDININNVVEARDAENIIEVSNVSKLYGMNKKEATKMMKEGAEKEEVLKKTGVTIALWDVSMKIKRGEIFVIIGLSGSGKSTLVRCFNRLLKPTSGKITYENKEVEKLDKKELLEFRRNKISMVFQNFGLMSHRSVMDNVAYGLEVKGVPKDERQKKATDMTKLVGLEGWENNLITSLSGGMKQRVGLARALANDPEVLLMDEPFSALDPLVRKDMQFELLSIQRKLEKTVIFITHDINEAFKLGDTVAIMRDGKVIQIDTPENMSANPADDYVKRFIDSADKTRVLSVKHIMITPSCLVREKDSAINAIREMRQNSVSSAYAVDGKMRFKGVITIDSAIKANKENLPLFDFIIGDTVTTTEDTLINDVLPLAVEASFPIAVVNDDNVLRGIVTKTSVLSSMV</sequence>